<reference evidence="2" key="1">
    <citation type="submission" date="2023-03" db="EMBL/GenBank/DDBJ databases">
        <title>Massive genome expansion in bonnet fungi (Mycena s.s.) driven by repeated elements and novel gene families across ecological guilds.</title>
        <authorList>
            <consortium name="Lawrence Berkeley National Laboratory"/>
            <person name="Harder C.B."/>
            <person name="Miyauchi S."/>
            <person name="Viragh M."/>
            <person name="Kuo A."/>
            <person name="Thoen E."/>
            <person name="Andreopoulos B."/>
            <person name="Lu D."/>
            <person name="Skrede I."/>
            <person name="Drula E."/>
            <person name="Henrissat B."/>
            <person name="Morin E."/>
            <person name="Kohler A."/>
            <person name="Barry K."/>
            <person name="LaButti K."/>
            <person name="Morin E."/>
            <person name="Salamov A."/>
            <person name="Lipzen A."/>
            <person name="Mereny Z."/>
            <person name="Hegedus B."/>
            <person name="Baldrian P."/>
            <person name="Stursova M."/>
            <person name="Weitz H."/>
            <person name="Taylor A."/>
            <person name="Grigoriev I.V."/>
            <person name="Nagy L.G."/>
            <person name="Martin F."/>
            <person name="Kauserud H."/>
        </authorList>
    </citation>
    <scope>NUCLEOTIDE SEQUENCE</scope>
    <source>
        <strain evidence="2">CBHHK002</strain>
    </source>
</reference>
<dbReference type="AlphaFoldDB" id="A0AAD6Z869"/>
<comment type="caution">
    <text evidence="2">The sequence shown here is derived from an EMBL/GenBank/DDBJ whole genome shotgun (WGS) entry which is preliminary data.</text>
</comment>
<organism evidence="2 3">
    <name type="scientific">Mycena albidolilacea</name>
    <dbReference type="NCBI Taxonomy" id="1033008"/>
    <lineage>
        <taxon>Eukaryota</taxon>
        <taxon>Fungi</taxon>
        <taxon>Dikarya</taxon>
        <taxon>Basidiomycota</taxon>
        <taxon>Agaricomycotina</taxon>
        <taxon>Agaricomycetes</taxon>
        <taxon>Agaricomycetidae</taxon>
        <taxon>Agaricales</taxon>
        <taxon>Marasmiineae</taxon>
        <taxon>Mycenaceae</taxon>
        <taxon>Mycena</taxon>
    </lineage>
</organism>
<gene>
    <name evidence="2" type="ORF">DFH08DRAFT_974256</name>
</gene>
<evidence type="ECO:0000313" key="2">
    <source>
        <dbReference type="EMBL" id="KAJ7310857.1"/>
    </source>
</evidence>
<protein>
    <submittedName>
        <fullName evidence="2">Uncharacterized protein</fullName>
    </submittedName>
</protein>
<name>A0AAD6Z869_9AGAR</name>
<sequence length="163" mass="18082">MSEELILHARIDEISAEIALQKTLLKNLEQDRNLVQRQLDAVLSLDPDHLTQEHPNSLHELGAHRAPMLLMNICNAWSAIALAMPALGLSRLLPIRSRRAKNHPLSITLGGDISYLGSRVSAVIWNYGEQLKHLEICEKELRYAGSGSARGATLTRKSTFSAK</sequence>
<evidence type="ECO:0000256" key="1">
    <source>
        <dbReference type="SAM" id="Coils"/>
    </source>
</evidence>
<dbReference type="Proteomes" id="UP001218218">
    <property type="component" value="Unassembled WGS sequence"/>
</dbReference>
<keyword evidence="1" id="KW-0175">Coiled coil</keyword>
<accession>A0AAD6Z869</accession>
<evidence type="ECO:0000313" key="3">
    <source>
        <dbReference type="Proteomes" id="UP001218218"/>
    </source>
</evidence>
<proteinExistence type="predicted"/>
<dbReference type="EMBL" id="JARIHO010000077">
    <property type="protein sequence ID" value="KAJ7310857.1"/>
    <property type="molecule type" value="Genomic_DNA"/>
</dbReference>
<feature type="coiled-coil region" evidence="1">
    <location>
        <begin position="11"/>
        <end position="45"/>
    </location>
</feature>
<keyword evidence="3" id="KW-1185">Reference proteome</keyword>